<keyword evidence="1" id="KW-0808">Transferase</keyword>
<evidence type="ECO:0000256" key="6">
    <source>
        <dbReference type="ARBA" id="ARBA00038999"/>
    </source>
</evidence>
<evidence type="ECO:0000256" key="7">
    <source>
        <dbReference type="ARBA" id="ARBA00049014"/>
    </source>
</evidence>
<dbReference type="InterPro" id="IPR000719">
    <property type="entry name" value="Prot_kinase_dom"/>
</dbReference>
<evidence type="ECO:0000256" key="3">
    <source>
        <dbReference type="ARBA" id="ARBA00022777"/>
    </source>
</evidence>
<dbReference type="Proteomes" id="UP000023152">
    <property type="component" value="Unassembled WGS sequence"/>
</dbReference>
<dbReference type="PANTHER" id="PTHR48013">
    <property type="entry name" value="DUAL SPECIFICITY MITOGEN-ACTIVATED PROTEIN KINASE KINASE 5-RELATED"/>
    <property type="match status" value="1"/>
</dbReference>
<evidence type="ECO:0000256" key="8">
    <source>
        <dbReference type="ARBA" id="ARBA00049299"/>
    </source>
</evidence>
<dbReference type="GO" id="GO:0005524">
    <property type="term" value="F:ATP binding"/>
    <property type="evidence" value="ECO:0007669"/>
    <property type="project" value="UniProtKB-KW"/>
</dbReference>
<evidence type="ECO:0000313" key="11">
    <source>
        <dbReference type="EMBL" id="ETO21097.1"/>
    </source>
</evidence>
<reference evidence="11 12" key="1">
    <citation type="journal article" date="2013" name="Curr. Biol.">
        <title>The Genome of the Foraminiferan Reticulomyxa filosa.</title>
        <authorList>
            <person name="Glockner G."/>
            <person name="Hulsmann N."/>
            <person name="Schleicher M."/>
            <person name="Noegel A.A."/>
            <person name="Eichinger L."/>
            <person name="Gallinger C."/>
            <person name="Pawlowski J."/>
            <person name="Sierra R."/>
            <person name="Euteneuer U."/>
            <person name="Pillet L."/>
            <person name="Moustafa A."/>
            <person name="Platzer M."/>
            <person name="Groth M."/>
            <person name="Szafranski K."/>
            <person name="Schliwa M."/>
        </authorList>
    </citation>
    <scope>NUCLEOTIDE SEQUENCE [LARGE SCALE GENOMIC DNA]</scope>
</reference>
<evidence type="ECO:0000256" key="5">
    <source>
        <dbReference type="ARBA" id="ARBA00038035"/>
    </source>
</evidence>
<evidence type="ECO:0000259" key="10">
    <source>
        <dbReference type="PROSITE" id="PS50011"/>
    </source>
</evidence>
<dbReference type="EMBL" id="ASPP01011934">
    <property type="protein sequence ID" value="ETO21097.1"/>
    <property type="molecule type" value="Genomic_DNA"/>
</dbReference>
<dbReference type="PROSITE" id="PS50011">
    <property type="entry name" value="PROTEIN_KINASE_DOM"/>
    <property type="match status" value="1"/>
</dbReference>
<sequence length="225" mass="26439">MEFSNCPSFELKTKNILLFDNGDVRLCDFQWRAAEYLQNNGDKRTFWFAPEKIQEGNTPTGNFFNRISSYNDLRRFQVKDSTKCKSDVWSLGIAIYEMATGNEPFANVLNNFHLAKKIFDSDLIQLPETCPKAAYDNYGHTPWSDDFRDFVCKCLVRDVDKRFSAAYLLKHPWLANDSATPKQEKGLIIDLIRKHKKWWQMYLKDKKLQEDFELQQTTNAFVFDV</sequence>
<evidence type="ECO:0000313" key="12">
    <source>
        <dbReference type="Proteomes" id="UP000023152"/>
    </source>
</evidence>
<comment type="similarity">
    <text evidence="5">Belongs to the protein kinase superfamily. STE Ser/Thr protein kinase family. MAP kinase kinase subfamily.</text>
</comment>
<evidence type="ECO:0000256" key="2">
    <source>
        <dbReference type="ARBA" id="ARBA00022741"/>
    </source>
</evidence>
<dbReference type="GO" id="GO:0004708">
    <property type="term" value="F:MAP kinase kinase activity"/>
    <property type="evidence" value="ECO:0007669"/>
    <property type="project" value="UniProtKB-EC"/>
</dbReference>
<keyword evidence="12" id="KW-1185">Reference proteome</keyword>
<evidence type="ECO:0000256" key="9">
    <source>
        <dbReference type="ARBA" id="ARBA00051693"/>
    </source>
</evidence>
<keyword evidence="3 11" id="KW-0418">Kinase</keyword>
<comment type="catalytic activity">
    <reaction evidence="9">
        <text>L-tyrosyl-[protein] + ATP = O-phospho-L-tyrosyl-[protein] + ADP + H(+)</text>
        <dbReference type="Rhea" id="RHEA:10596"/>
        <dbReference type="Rhea" id="RHEA-COMP:10136"/>
        <dbReference type="Rhea" id="RHEA-COMP:20101"/>
        <dbReference type="ChEBI" id="CHEBI:15378"/>
        <dbReference type="ChEBI" id="CHEBI:30616"/>
        <dbReference type="ChEBI" id="CHEBI:46858"/>
        <dbReference type="ChEBI" id="CHEBI:61978"/>
        <dbReference type="ChEBI" id="CHEBI:456216"/>
        <dbReference type="EC" id="2.7.12.2"/>
    </reaction>
</comment>
<gene>
    <name evidence="11" type="ORF">RFI_16104</name>
</gene>
<keyword evidence="4" id="KW-0067">ATP-binding</keyword>
<dbReference type="SUPFAM" id="SSF56112">
    <property type="entry name" value="Protein kinase-like (PK-like)"/>
    <property type="match status" value="1"/>
</dbReference>
<comment type="catalytic activity">
    <reaction evidence="8">
        <text>L-threonyl-[protein] + ATP = O-phospho-L-threonyl-[protein] + ADP + H(+)</text>
        <dbReference type="Rhea" id="RHEA:46608"/>
        <dbReference type="Rhea" id="RHEA-COMP:11060"/>
        <dbReference type="Rhea" id="RHEA-COMP:11605"/>
        <dbReference type="ChEBI" id="CHEBI:15378"/>
        <dbReference type="ChEBI" id="CHEBI:30013"/>
        <dbReference type="ChEBI" id="CHEBI:30616"/>
        <dbReference type="ChEBI" id="CHEBI:61977"/>
        <dbReference type="ChEBI" id="CHEBI:456216"/>
        <dbReference type="EC" id="2.7.12.2"/>
    </reaction>
</comment>
<organism evidence="11 12">
    <name type="scientific">Reticulomyxa filosa</name>
    <dbReference type="NCBI Taxonomy" id="46433"/>
    <lineage>
        <taxon>Eukaryota</taxon>
        <taxon>Sar</taxon>
        <taxon>Rhizaria</taxon>
        <taxon>Retaria</taxon>
        <taxon>Foraminifera</taxon>
        <taxon>Monothalamids</taxon>
        <taxon>Reticulomyxidae</taxon>
        <taxon>Reticulomyxa</taxon>
    </lineage>
</organism>
<evidence type="ECO:0000256" key="1">
    <source>
        <dbReference type="ARBA" id="ARBA00022679"/>
    </source>
</evidence>
<evidence type="ECO:0000256" key="4">
    <source>
        <dbReference type="ARBA" id="ARBA00022840"/>
    </source>
</evidence>
<feature type="domain" description="Protein kinase" evidence="10">
    <location>
        <begin position="1"/>
        <end position="174"/>
    </location>
</feature>
<dbReference type="Gene3D" id="1.10.510.10">
    <property type="entry name" value="Transferase(Phosphotransferase) domain 1"/>
    <property type="match status" value="1"/>
</dbReference>
<comment type="catalytic activity">
    <reaction evidence="7">
        <text>L-seryl-[protein] + ATP = O-phospho-L-seryl-[protein] + ADP + H(+)</text>
        <dbReference type="Rhea" id="RHEA:17989"/>
        <dbReference type="Rhea" id="RHEA-COMP:9863"/>
        <dbReference type="Rhea" id="RHEA-COMP:11604"/>
        <dbReference type="ChEBI" id="CHEBI:15378"/>
        <dbReference type="ChEBI" id="CHEBI:29999"/>
        <dbReference type="ChEBI" id="CHEBI:30616"/>
        <dbReference type="ChEBI" id="CHEBI:83421"/>
        <dbReference type="ChEBI" id="CHEBI:456216"/>
        <dbReference type="EC" id="2.7.12.2"/>
    </reaction>
</comment>
<dbReference type="InterPro" id="IPR011009">
    <property type="entry name" value="Kinase-like_dom_sf"/>
</dbReference>
<keyword evidence="2" id="KW-0547">Nucleotide-binding</keyword>
<dbReference type="SMART" id="SM00220">
    <property type="entry name" value="S_TKc"/>
    <property type="match status" value="1"/>
</dbReference>
<dbReference type="PANTHER" id="PTHR48013:SF9">
    <property type="entry name" value="DUAL SPECIFICITY MITOGEN-ACTIVATED PROTEIN KINASE KINASE 5"/>
    <property type="match status" value="1"/>
</dbReference>
<protein>
    <recommendedName>
        <fullName evidence="6">mitogen-activated protein kinase kinase</fullName>
        <ecNumber evidence="6">2.7.12.2</ecNumber>
    </recommendedName>
</protein>
<proteinExistence type="inferred from homology"/>
<dbReference type="Pfam" id="PF00069">
    <property type="entry name" value="Pkinase"/>
    <property type="match status" value="1"/>
</dbReference>
<dbReference type="EC" id="2.7.12.2" evidence="6"/>
<name>X6N714_RETFI</name>
<dbReference type="OrthoDB" id="10252354at2759"/>
<accession>X6N714</accession>
<comment type="caution">
    <text evidence="11">The sequence shown here is derived from an EMBL/GenBank/DDBJ whole genome shotgun (WGS) entry which is preliminary data.</text>
</comment>
<dbReference type="AlphaFoldDB" id="X6N714"/>